<dbReference type="AlphaFoldDB" id="A0AAJ6CI63"/>
<evidence type="ECO:0000256" key="12">
    <source>
        <dbReference type="SAM" id="SignalP"/>
    </source>
</evidence>
<keyword evidence="8" id="KW-0443">Lipid metabolism</keyword>
<dbReference type="EC" id="3.1.1.3" evidence="3"/>
<reference evidence="13 14" key="1">
    <citation type="submission" date="2023-03" db="EMBL/GenBank/DDBJ databases">
        <title>Mating type loci evolution in Malassezia.</title>
        <authorList>
            <person name="Coelho M.A."/>
        </authorList>
    </citation>
    <scope>NUCLEOTIDE SEQUENCE [LARGE SCALE GENOMIC DNA]</scope>
    <source>
        <strain evidence="13 14">CBS 9725</strain>
    </source>
</reference>
<keyword evidence="4" id="KW-0964">Secreted</keyword>
<keyword evidence="7" id="KW-0843">Virulence</keyword>
<evidence type="ECO:0000256" key="2">
    <source>
        <dbReference type="ARBA" id="ARBA00004613"/>
    </source>
</evidence>
<evidence type="ECO:0000256" key="10">
    <source>
        <dbReference type="ARBA" id="ARBA00047591"/>
    </source>
</evidence>
<dbReference type="GO" id="GO:0016042">
    <property type="term" value="P:lipid catabolic process"/>
    <property type="evidence" value="ECO:0007669"/>
    <property type="project" value="UniProtKB-KW"/>
</dbReference>
<comment type="catalytic activity">
    <reaction evidence="10">
        <text>a diacylglycerol + H2O = a monoacylglycerol + a fatty acid + H(+)</text>
        <dbReference type="Rhea" id="RHEA:32731"/>
        <dbReference type="ChEBI" id="CHEBI:15377"/>
        <dbReference type="ChEBI" id="CHEBI:15378"/>
        <dbReference type="ChEBI" id="CHEBI:17408"/>
        <dbReference type="ChEBI" id="CHEBI:18035"/>
        <dbReference type="ChEBI" id="CHEBI:28868"/>
    </reaction>
</comment>
<dbReference type="GO" id="GO:0004806">
    <property type="term" value="F:triacylglycerol lipase activity"/>
    <property type="evidence" value="ECO:0007669"/>
    <property type="project" value="UniProtKB-EC"/>
</dbReference>
<proteinExistence type="inferred from homology"/>
<comment type="catalytic activity">
    <reaction evidence="11">
        <text>a monoacylglycerol + H2O = glycerol + a fatty acid + H(+)</text>
        <dbReference type="Rhea" id="RHEA:15245"/>
        <dbReference type="ChEBI" id="CHEBI:15377"/>
        <dbReference type="ChEBI" id="CHEBI:15378"/>
        <dbReference type="ChEBI" id="CHEBI:17408"/>
        <dbReference type="ChEBI" id="CHEBI:17754"/>
        <dbReference type="ChEBI" id="CHEBI:28868"/>
    </reaction>
</comment>
<accession>A0AAJ6CI63</accession>
<dbReference type="Pfam" id="PF03583">
    <property type="entry name" value="LIP"/>
    <property type="match status" value="1"/>
</dbReference>
<evidence type="ECO:0000256" key="11">
    <source>
        <dbReference type="ARBA" id="ARBA00048461"/>
    </source>
</evidence>
<comment type="subcellular location">
    <subcellularLocation>
        <location evidence="2">Secreted</location>
    </subcellularLocation>
</comment>
<dbReference type="Gene3D" id="3.40.50.1820">
    <property type="entry name" value="alpha/beta hydrolase"/>
    <property type="match status" value="3"/>
</dbReference>
<sequence length="408" mass="44256">MLIPFLFALLSFTGCASALSQLVEHHATVLSPTNDPFYDPPRGWESASPGYVSRSRKIRLAFLQIHEFKYKAAYQLLYRTTGAYEHNATTTVTTVIISHNAVMDKLVNYLVYTDANGAQCAPSYVMQLGRMTLDATRATLNFELTYGYSGGAIASGWAAALQASYAPKINAIGYGMGGTPANLSSTVESPDTSLFAGFAVTGVTGLLYTFPQLLAWAQSRITDKARDAIEFARSNCLLNVLLEFPFNRFLRDTYIENGARLLYEPIVRSVVADMTMGLKKSETPVAPVYMFHGRHDEIISYNDAIKTAKSWTEHGANVAFHELTDRASGHLVTGLTGIVNSLFFVRDRFAGKPFPKGFGHTTANSGLDGIDADAPGIASLVSAIEEIIGKEVGPADSILKSRIAANAH</sequence>
<evidence type="ECO:0000256" key="4">
    <source>
        <dbReference type="ARBA" id="ARBA00022525"/>
    </source>
</evidence>
<keyword evidence="6" id="KW-0442">Lipid degradation</keyword>
<keyword evidence="5" id="KW-0378">Hydrolase</keyword>
<dbReference type="SUPFAM" id="SSF53474">
    <property type="entry name" value="alpha/beta-Hydrolases"/>
    <property type="match status" value="1"/>
</dbReference>
<dbReference type="Proteomes" id="UP001219567">
    <property type="component" value="Chromosome 3"/>
</dbReference>
<evidence type="ECO:0000256" key="7">
    <source>
        <dbReference type="ARBA" id="ARBA00023026"/>
    </source>
</evidence>
<evidence type="ECO:0000256" key="1">
    <source>
        <dbReference type="ARBA" id="ARBA00001024"/>
    </source>
</evidence>
<dbReference type="InterPro" id="IPR029058">
    <property type="entry name" value="AB_hydrolase_fold"/>
</dbReference>
<dbReference type="EMBL" id="CP119945">
    <property type="protein sequence ID" value="WFC99523.1"/>
    <property type="molecule type" value="Genomic_DNA"/>
</dbReference>
<protein>
    <recommendedName>
        <fullName evidence="3">triacylglycerol lipase</fullName>
        <ecNumber evidence="3">3.1.1.3</ecNumber>
    </recommendedName>
</protein>
<gene>
    <name evidence="13" type="ORF">MYAM1_002268</name>
</gene>
<name>A0AAJ6CI63_9BASI</name>
<evidence type="ECO:0000256" key="8">
    <source>
        <dbReference type="ARBA" id="ARBA00023098"/>
    </source>
</evidence>
<evidence type="ECO:0000256" key="9">
    <source>
        <dbReference type="ARBA" id="ARBA00043986"/>
    </source>
</evidence>
<evidence type="ECO:0000256" key="3">
    <source>
        <dbReference type="ARBA" id="ARBA00013279"/>
    </source>
</evidence>
<comment type="similarity">
    <text evidence="9">Belongs to the AB hydrolase superfamily. Lipase family. Class Lip subfamily.</text>
</comment>
<keyword evidence="14" id="KW-1185">Reference proteome</keyword>
<organism evidence="13 14">
    <name type="scientific">Malassezia yamatoensis</name>
    <dbReference type="NCBI Taxonomy" id="253288"/>
    <lineage>
        <taxon>Eukaryota</taxon>
        <taxon>Fungi</taxon>
        <taxon>Dikarya</taxon>
        <taxon>Basidiomycota</taxon>
        <taxon>Ustilaginomycotina</taxon>
        <taxon>Malasseziomycetes</taxon>
        <taxon>Malasseziales</taxon>
        <taxon>Malasseziaceae</taxon>
        <taxon>Malassezia</taxon>
    </lineage>
</organism>
<dbReference type="PANTHER" id="PTHR34853:SF1">
    <property type="entry name" value="LIPASE 5"/>
    <property type="match status" value="1"/>
</dbReference>
<dbReference type="InterPro" id="IPR005152">
    <property type="entry name" value="Lipase_secreted"/>
</dbReference>
<feature type="signal peptide" evidence="12">
    <location>
        <begin position="1"/>
        <end position="18"/>
    </location>
</feature>
<keyword evidence="12" id="KW-0732">Signal</keyword>
<evidence type="ECO:0000256" key="6">
    <source>
        <dbReference type="ARBA" id="ARBA00022963"/>
    </source>
</evidence>
<feature type="chain" id="PRO_5042548408" description="triacylglycerol lipase" evidence="12">
    <location>
        <begin position="19"/>
        <end position="408"/>
    </location>
</feature>
<comment type="catalytic activity">
    <reaction evidence="1">
        <text>a triacylglycerol + H2O = a diacylglycerol + a fatty acid + H(+)</text>
        <dbReference type="Rhea" id="RHEA:12044"/>
        <dbReference type="ChEBI" id="CHEBI:15377"/>
        <dbReference type="ChEBI" id="CHEBI:15378"/>
        <dbReference type="ChEBI" id="CHEBI:17855"/>
        <dbReference type="ChEBI" id="CHEBI:18035"/>
        <dbReference type="ChEBI" id="CHEBI:28868"/>
        <dbReference type="EC" id="3.1.1.3"/>
    </reaction>
</comment>
<evidence type="ECO:0000313" key="14">
    <source>
        <dbReference type="Proteomes" id="UP001219567"/>
    </source>
</evidence>
<evidence type="ECO:0000313" key="13">
    <source>
        <dbReference type="EMBL" id="WFC99523.1"/>
    </source>
</evidence>
<dbReference type="GO" id="GO:0005576">
    <property type="term" value="C:extracellular region"/>
    <property type="evidence" value="ECO:0007669"/>
    <property type="project" value="UniProtKB-SubCell"/>
</dbReference>
<dbReference type="PANTHER" id="PTHR34853">
    <property type="match status" value="1"/>
</dbReference>
<evidence type="ECO:0000256" key="5">
    <source>
        <dbReference type="ARBA" id="ARBA00022801"/>
    </source>
</evidence>